<reference evidence="2" key="1">
    <citation type="journal article" date="2019" name="Int. J. Syst. Evol. Microbiol.">
        <title>The Global Catalogue of Microorganisms (GCM) 10K type strain sequencing project: providing services to taxonomists for standard genome sequencing and annotation.</title>
        <authorList>
            <consortium name="The Broad Institute Genomics Platform"/>
            <consortium name="The Broad Institute Genome Sequencing Center for Infectious Disease"/>
            <person name="Wu L."/>
            <person name="Ma J."/>
        </authorList>
    </citation>
    <scope>NUCLEOTIDE SEQUENCE [LARGE SCALE GENOMIC DNA]</scope>
    <source>
        <strain evidence="2">NBRC 101365</strain>
    </source>
</reference>
<keyword evidence="2" id="KW-1185">Reference proteome</keyword>
<proteinExistence type="predicted"/>
<evidence type="ECO:0000313" key="2">
    <source>
        <dbReference type="Proteomes" id="UP001156882"/>
    </source>
</evidence>
<dbReference type="Proteomes" id="UP001156882">
    <property type="component" value="Unassembled WGS sequence"/>
</dbReference>
<accession>A0ABQ6CP59</accession>
<dbReference type="EMBL" id="BSPC01000054">
    <property type="protein sequence ID" value="GLS21939.1"/>
    <property type="molecule type" value="Genomic_DNA"/>
</dbReference>
<evidence type="ECO:0000313" key="1">
    <source>
        <dbReference type="EMBL" id="GLS21939.1"/>
    </source>
</evidence>
<gene>
    <name evidence="1" type="ORF">GCM10007874_49560</name>
</gene>
<protein>
    <submittedName>
        <fullName evidence="1">Uncharacterized protein</fullName>
    </submittedName>
</protein>
<organism evidence="1 2">
    <name type="scientific">Labrys miyagiensis</name>
    <dbReference type="NCBI Taxonomy" id="346912"/>
    <lineage>
        <taxon>Bacteria</taxon>
        <taxon>Pseudomonadati</taxon>
        <taxon>Pseudomonadota</taxon>
        <taxon>Alphaproteobacteria</taxon>
        <taxon>Hyphomicrobiales</taxon>
        <taxon>Xanthobacteraceae</taxon>
        <taxon>Labrys</taxon>
    </lineage>
</organism>
<dbReference type="RefSeq" id="WP_284314927.1">
    <property type="nucleotide sequence ID" value="NZ_BSPC01000054.1"/>
</dbReference>
<name>A0ABQ6CP59_9HYPH</name>
<sequence>MREPIREVIEPRYGFIIPYLVRGNVLYIPRVYQARRRPLDYDSLEIPSTEVSATEQGTE</sequence>
<comment type="caution">
    <text evidence="1">The sequence shown here is derived from an EMBL/GenBank/DDBJ whole genome shotgun (WGS) entry which is preliminary data.</text>
</comment>